<keyword evidence="2" id="KW-1185">Reference proteome</keyword>
<evidence type="ECO:0000313" key="2">
    <source>
        <dbReference type="Proteomes" id="UP001642483"/>
    </source>
</evidence>
<dbReference type="Proteomes" id="UP001642483">
    <property type="component" value="Unassembled WGS sequence"/>
</dbReference>
<dbReference type="EMBL" id="CAWYQH010000079">
    <property type="protein sequence ID" value="CAK8681386.1"/>
    <property type="molecule type" value="Genomic_DNA"/>
</dbReference>
<evidence type="ECO:0000313" key="1">
    <source>
        <dbReference type="EMBL" id="CAK8681386.1"/>
    </source>
</evidence>
<accession>A0ABP0FP64</accession>
<gene>
    <name evidence="1" type="ORF">CVLEPA_LOCUS11592</name>
</gene>
<comment type="caution">
    <text evidence="1">The sequence shown here is derived from an EMBL/GenBank/DDBJ whole genome shotgun (WGS) entry which is preliminary data.</text>
</comment>
<name>A0ABP0FP64_CLALP</name>
<sequence>MLSTPPQDCAEAHTRKTLDAALNDILRIITGLPTGSPAKLRMISTIASTESSSGNTQALYASSLADYSPVTEMSCRIPASTSTWHDKTNGNMFQSACQSFMDANNKYLRK</sequence>
<proteinExistence type="predicted"/>
<organism evidence="1 2">
    <name type="scientific">Clavelina lepadiformis</name>
    <name type="common">Light-bulb sea squirt</name>
    <name type="synonym">Ascidia lepadiformis</name>
    <dbReference type="NCBI Taxonomy" id="159417"/>
    <lineage>
        <taxon>Eukaryota</taxon>
        <taxon>Metazoa</taxon>
        <taxon>Chordata</taxon>
        <taxon>Tunicata</taxon>
        <taxon>Ascidiacea</taxon>
        <taxon>Aplousobranchia</taxon>
        <taxon>Clavelinidae</taxon>
        <taxon>Clavelina</taxon>
    </lineage>
</organism>
<protein>
    <submittedName>
        <fullName evidence="1">Uncharacterized protein</fullName>
    </submittedName>
</protein>
<reference evidence="1 2" key="1">
    <citation type="submission" date="2024-02" db="EMBL/GenBank/DDBJ databases">
        <authorList>
            <person name="Daric V."/>
            <person name="Darras S."/>
        </authorList>
    </citation>
    <scope>NUCLEOTIDE SEQUENCE [LARGE SCALE GENOMIC DNA]</scope>
</reference>